<dbReference type="PANTHER" id="PTHR10357">
    <property type="entry name" value="ALPHA-AMYLASE FAMILY MEMBER"/>
    <property type="match status" value="1"/>
</dbReference>
<dbReference type="InterPro" id="IPR006047">
    <property type="entry name" value="GH13_cat_dom"/>
</dbReference>
<dbReference type="Proteomes" id="UP001489333">
    <property type="component" value="Unassembled WGS sequence"/>
</dbReference>
<protein>
    <submittedName>
        <fullName evidence="3">Alpha-amylase family protein</fullName>
    </submittedName>
</protein>
<dbReference type="SMART" id="SM00642">
    <property type="entry name" value="Aamy"/>
    <property type="match status" value="1"/>
</dbReference>
<reference evidence="3 4" key="1">
    <citation type="submission" date="2024-04" db="EMBL/GenBank/DDBJ databases">
        <title>Novel Shewanella species isolated from Baltic Sea sediments.</title>
        <authorList>
            <person name="Martin-Rodriguez A.J."/>
            <person name="Fernandez-Juarez V."/>
            <person name="Valeriano V.D."/>
            <person name="Mihindukulasooriya I."/>
            <person name="Ceresnova L."/>
            <person name="Joffre E."/>
            <person name="Jensie-Markopoulos S."/>
            <person name="Moore E.R.B."/>
            <person name="Sjoling A."/>
        </authorList>
    </citation>
    <scope>NUCLEOTIDE SEQUENCE [LARGE SCALE GENOMIC DNA]</scope>
    <source>
        <strain evidence="3 4">VAX-SP0-0CM-1</strain>
    </source>
</reference>
<evidence type="ECO:0000313" key="3">
    <source>
        <dbReference type="EMBL" id="MEM6249020.1"/>
    </source>
</evidence>
<accession>A0ABU9USB1</accession>
<dbReference type="EMBL" id="JBCHKU010000012">
    <property type="protein sequence ID" value="MEM6249020.1"/>
    <property type="molecule type" value="Genomic_DNA"/>
</dbReference>
<feature type="domain" description="Glycosyl hydrolase family 13 catalytic" evidence="2">
    <location>
        <begin position="100"/>
        <end position="600"/>
    </location>
</feature>
<name>A0ABU9USB1_9GAMM</name>
<dbReference type="CDD" id="cd11349">
    <property type="entry name" value="AmyAc_3"/>
    <property type="match status" value="1"/>
</dbReference>
<dbReference type="Pfam" id="PF00128">
    <property type="entry name" value="Alpha-amylase"/>
    <property type="match status" value="2"/>
</dbReference>
<organism evidence="3 4">
    <name type="scientific">Shewanella vaxholmensis</name>
    <dbReference type="NCBI Taxonomy" id="3063535"/>
    <lineage>
        <taxon>Bacteria</taxon>
        <taxon>Pseudomonadati</taxon>
        <taxon>Pseudomonadota</taxon>
        <taxon>Gammaproteobacteria</taxon>
        <taxon>Alteromonadales</taxon>
        <taxon>Shewanellaceae</taxon>
        <taxon>Shewanella</taxon>
    </lineage>
</organism>
<dbReference type="SUPFAM" id="SSF51445">
    <property type="entry name" value="(Trans)glycosidases"/>
    <property type="match status" value="1"/>
</dbReference>
<comment type="caution">
    <text evidence="3">The sequence shown here is derived from an EMBL/GenBank/DDBJ whole genome shotgun (WGS) entry which is preliminary data.</text>
</comment>
<keyword evidence="4" id="KW-1185">Reference proteome</keyword>
<evidence type="ECO:0000256" key="1">
    <source>
        <dbReference type="SAM" id="MobiDB-lite"/>
    </source>
</evidence>
<dbReference type="Gene3D" id="3.20.20.80">
    <property type="entry name" value="Glycosidases"/>
    <property type="match status" value="2"/>
</dbReference>
<evidence type="ECO:0000313" key="4">
    <source>
        <dbReference type="Proteomes" id="UP001489333"/>
    </source>
</evidence>
<evidence type="ECO:0000259" key="2">
    <source>
        <dbReference type="SMART" id="SM00642"/>
    </source>
</evidence>
<gene>
    <name evidence="3" type="ORF">AAGS29_10490</name>
</gene>
<dbReference type="InterPro" id="IPR017853">
    <property type="entry name" value="GH"/>
</dbReference>
<dbReference type="PANTHER" id="PTHR10357:SF205">
    <property type="entry name" value="O-GLYCOSYL HYDROLASE FAMILY 13"/>
    <property type="match status" value="1"/>
</dbReference>
<feature type="region of interest" description="Disordered" evidence="1">
    <location>
        <begin position="625"/>
        <end position="646"/>
    </location>
</feature>
<proteinExistence type="predicted"/>
<sequence length="745" mass="82201">MSFLSPIDSRVTQSQQAAKFHIVALLTKAAKAPQRRHSRQSSLSLCLQSLFNGSLSSAALLTASLFCLSANANASAQALDNELPPKSESEVMTLKPVVYQIFTRLYGNKNPTNKPWGTIADNGVGKFNDIDDVALNSIKDLGVTHVWYTGVPHHALIGDYSEIGVNADDPDVVKGRAGSPYAVKDYYNVNPDLAVNPANRLAEFEALIARTHQHGLKVIIDIVPNHVARHYQSVSKPQGVRDFGEDDDTSLEYAKNNNFYYIVDNSVKGTKGQAHAFEVPSLPAGLKPLGGEAHPLSDGKFNEFPAKWTGNGSRLAKPDANDWFETVKINYGVRPDGTYDFPRLPAKFATFTEAQHYAFWQQHLAEIPSSWIKFNQIAQYWLAKGVDGFRYDMAEMVPVEFWSYLNSQIKHTNPDAFILAEVYNPKLYRDYLQLGKMDYLYDKVDLYDTLKAVMAGKTSTANIAADQAKVHDIESHMLHFLENHDEQRIGNAAFLASLQTNISANDSATAQAVNPNYALPAMVVSATIGTSPTLVYFGQEVGEAAIGNPGFGHASRTSIFDYVGVPAHQRWMNNGKFDGGQSTALEKSLRAYYQKLLKLSTGQTAPALLGQYYSLDAANRSKKNATQSHIIESNSAQSMSTQKSTANETGYDDSTFAFARFETISGTSKQTQKLIIVSNFSQTKSKALQLKLPKELIRQWQLKDGVFPLMDLLEDHAAKLVIKEAEGLVQMQLAPLSSAIFELEN</sequence>
<dbReference type="RefSeq" id="WP_342902047.1">
    <property type="nucleotide sequence ID" value="NZ_JBCHKU010000012.1"/>
</dbReference>